<accession>A0A1Y3U773</accession>
<organism evidence="6 7">
    <name type="scientific">Enorma massiliensis</name>
    <dbReference type="NCBI Taxonomy" id="1472761"/>
    <lineage>
        <taxon>Bacteria</taxon>
        <taxon>Bacillati</taxon>
        <taxon>Actinomycetota</taxon>
        <taxon>Coriobacteriia</taxon>
        <taxon>Coriobacteriales</taxon>
        <taxon>Coriobacteriaceae</taxon>
        <taxon>Enorma</taxon>
    </lineage>
</organism>
<dbReference type="GO" id="GO:0004518">
    <property type="term" value="F:nuclease activity"/>
    <property type="evidence" value="ECO:0007669"/>
    <property type="project" value="UniProtKB-KW"/>
</dbReference>
<evidence type="ECO:0000256" key="4">
    <source>
        <dbReference type="ARBA" id="ARBA00022842"/>
    </source>
</evidence>
<dbReference type="GO" id="GO:0046872">
    <property type="term" value="F:metal ion binding"/>
    <property type="evidence" value="ECO:0007669"/>
    <property type="project" value="UniProtKB-KW"/>
</dbReference>
<evidence type="ECO:0000256" key="2">
    <source>
        <dbReference type="ARBA" id="ARBA00022723"/>
    </source>
</evidence>
<gene>
    <name evidence="6" type="ORF">B5G21_07300</name>
</gene>
<sequence length="103" mass="11258">MLAREISYAVSTELVEEYREVLKHPKFGFDAASVDSLVDGLAAGAELVVPYPQRDVISNNPKDQFVIDLACAANAYITTGNAKHFVGYERTVSPAEALDLLRN</sequence>
<keyword evidence="2" id="KW-0479">Metal-binding</keyword>
<evidence type="ECO:0000256" key="3">
    <source>
        <dbReference type="ARBA" id="ARBA00022801"/>
    </source>
</evidence>
<comment type="caution">
    <text evidence="6">The sequence shown here is derived from an EMBL/GenBank/DDBJ whole genome shotgun (WGS) entry which is preliminary data.</text>
</comment>
<evidence type="ECO:0000256" key="1">
    <source>
        <dbReference type="ARBA" id="ARBA00022722"/>
    </source>
</evidence>
<name>A0A1Y3U773_9ACTN</name>
<keyword evidence="1" id="KW-0540">Nuclease</keyword>
<dbReference type="InterPro" id="IPR002850">
    <property type="entry name" value="PIN_toxin-like"/>
</dbReference>
<dbReference type="PANTHER" id="PTHR34610:SF3">
    <property type="entry name" value="SSL7007 PROTEIN"/>
    <property type="match status" value="1"/>
</dbReference>
<dbReference type="PANTHER" id="PTHR34610">
    <property type="entry name" value="SSL7007 PROTEIN"/>
    <property type="match status" value="1"/>
</dbReference>
<evidence type="ECO:0000259" key="5">
    <source>
        <dbReference type="Pfam" id="PF13470"/>
    </source>
</evidence>
<proteinExistence type="predicted"/>
<keyword evidence="3" id="KW-0378">Hydrolase</keyword>
<dbReference type="Proteomes" id="UP000196560">
    <property type="component" value="Unassembled WGS sequence"/>
</dbReference>
<protein>
    <recommendedName>
        <fullName evidence="5">PIN domain-containing protein</fullName>
    </recommendedName>
</protein>
<evidence type="ECO:0000313" key="7">
    <source>
        <dbReference type="Proteomes" id="UP000196560"/>
    </source>
</evidence>
<dbReference type="EMBL" id="NFHO01000008">
    <property type="protein sequence ID" value="OUN42269.1"/>
    <property type="molecule type" value="Genomic_DNA"/>
</dbReference>
<feature type="domain" description="PIN" evidence="5">
    <location>
        <begin position="3"/>
        <end position="82"/>
    </location>
</feature>
<dbReference type="InterPro" id="IPR002716">
    <property type="entry name" value="PIN_dom"/>
</dbReference>
<evidence type="ECO:0000313" key="6">
    <source>
        <dbReference type="EMBL" id="OUN42269.1"/>
    </source>
</evidence>
<dbReference type="AlphaFoldDB" id="A0A1Y3U773"/>
<dbReference type="Pfam" id="PF13470">
    <property type="entry name" value="PIN_3"/>
    <property type="match status" value="1"/>
</dbReference>
<keyword evidence="7" id="KW-1185">Reference proteome</keyword>
<reference evidence="7" key="1">
    <citation type="submission" date="2017-04" db="EMBL/GenBank/DDBJ databases">
        <title>Function of individual gut microbiota members based on whole genome sequencing of pure cultures obtained from chicken caecum.</title>
        <authorList>
            <person name="Medvecky M."/>
            <person name="Cejkova D."/>
            <person name="Polansky O."/>
            <person name="Karasova D."/>
            <person name="Kubasova T."/>
            <person name="Cizek A."/>
            <person name="Rychlik I."/>
        </authorList>
    </citation>
    <scope>NUCLEOTIDE SEQUENCE [LARGE SCALE GENOMIC DNA]</scope>
    <source>
        <strain evidence="7">An70</strain>
    </source>
</reference>
<keyword evidence="4" id="KW-0460">Magnesium</keyword>
<dbReference type="GO" id="GO:0016787">
    <property type="term" value="F:hydrolase activity"/>
    <property type="evidence" value="ECO:0007669"/>
    <property type="project" value="UniProtKB-KW"/>
</dbReference>